<name>A0A7M4ET22_CROPO</name>
<dbReference type="Proteomes" id="UP000594220">
    <property type="component" value="Unplaced"/>
</dbReference>
<evidence type="ECO:0000256" key="2">
    <source>
        <dbReference type="ARBA" id="ARBA00022737"/>
    </source>
</evidence>
<protein>
    <submittedName>
        <fullName evidence="3">Uncharacterized protein</fullName>
    </submittedName>
</protein>
<dbReference type="InterPro" id="IPR003591">
    <property type="entry name" value="Leu-rich_rpt_typical-subtyp"/>
</dbReference>
<evidence type="ECO:0000313" key="3">
    <source>
        <dbReference type="Ensembl" id="ENSCPRP00005014349.1"/>
    </source>
</evidence>
<dbReference type="Gene3D" id="3.80.10.10">
    <property type="entry name" value="Ribonuclease Inhibitor"/>
    <property type="match status" value="1"/>
</dbReference>
<reference evidence="3" key="1">
    <citation type="submission" date="2025-08" db="UniProtKB">
        <authorList>
            <consortium name="Ensembl"/>
        </authorList>
    </citation>
    <scope>IDENTIFICATION</scope>
</reference>
<dbReference type="GO" id="GO:0005737">
    <property type="term" value="C:cytoplasm"/>
    <property type="evidence" value="ECO:0007669"/>
    <property type="project" value="TreeGrafter"/>
</dbReference>
<keyword evidence="4" id="KW-1185">Reference proteome</keyword>
<dbReference type="SMART" id="SM00369">
    <property type="entry name" value="LRR_TYP"/>
    <property type="match status" value="5"/>
</dbReference>
<sequence>MLWECATISKWPRCFKRLPPDLGERGPPLQKPCLKRIPGISQLCNLKKLILSKNDIVNFPKEIQSLVHLEKLDLNQNQIRVIPEGIFSCLLKLKHLRLNNNRLRDLPKDLAACQGSLQYLNLSNNLFQDIPQAVLDLASLQDFYIQNNMLHQLPVGLFTGRPLKMFKANGNPLREPPSEVCAGGIRQILSYFSQLQTCQVQEDRRVKTMFLGASLAGKSTICKSLFYCIVFNAIHKPTWENHICNPFVPLKNIFLFIIFNIAR</sequence>
<dbReference type="Pfam" id="PF13855">
    <property type="entry name" value="LRR_8"/>
    <property type="match status" value="1"/>
</dbReference>
<dbReference type="PANTHER" id="PTHR48051">
    <property type="match status" value="1"/>
</dbReference>
<keyword evidence="2" id="KW-0677">Repeat</keyword>
<reference evidence="3" key="2">
    <citation type="submission" date="2025-09" db="UniProtKB">
        <authorList>
            <consortium name="Ensembl"/>
        </authorList>
    </citation>
    <scope>IDENTIFICATION</scope>
</reference>
<dbReference type="OMA" id="LYINHNY"/>
<evidence type="ECO:0000256" key="1">
    <source>
        <dbReference type="ARBA" id="ARBA00022614"/>
    </source>
</evidence>
<dbReference type="InterPro" id="IPR001611">
    <property type="entry name" value="Leu-rich_rpt"/>
</dbReference>
<dbReference type="Ensembl" id="ENSCPRT00005016858.1">
    <property type="protein sequence ID" value="ENSCPRP00005014349.1"/>
    <property type="gene ID" value="ENSCPRG00005010113.1"/>
</dbReference>
<keyword evidence="1" id="KW-0433">Leucine-rich repeat</keyword>
<proteinExistence type="predicted"/>
<dbReference type="InterPro" id="IPR050216">
    <property type="entry name" value="LRR_domain-containing"/>
</dbReference>
<dbReference type="GeneTree" id="ENSGT00940000161019"/>
<evidence type="ECO:0000313" key="4">
    <source>
        <dbReference type="Proteomes" id="UP000594220"/>
    </source>
</evidence>
<dbReference type="SUPFAM" id="SSF52058">
    <property type="entry name" value="L domain-like"/>
    <property type="match status" value="1"/>
</dbReference>
<dbReference type="Pfam" id="PF00560">
    <property type="entry name" value="LRR_1"/>
    <property type="match status" value="1"/>
</dbReference>
<dbReference type="PROSITE" id="PS51450">
    <property type="entry name" value="LRR"/>
    <property type="match status" value="3"/>
</dbReference>
<organism evidence="3 4">
    <name type="scientific">Crocodylus porosus</name>
    <name type="common">Saltwater crocodile</name>
    <name type="synonym">Estuarine crocodile</name>
    <dbReference type="NCBI Taxonomy" id="8502"/>
    <lineage>
        <taxon>Eukaryota</taxon>
        <taxon>Metazoa</taxon>
        <taxon>Chordata</taxon>
        <taxon>Craniata</taxon>
        <taxon>Vertebrata</taxon>
        <taxon>Euteleostomi</taxon>
        <taxon>Archelosauria</taxon>
        <taxon>Archosauria</taxon>
        <taxon>Crocodylia</taxon>
        <taxon>Longirostres</taxon>
        <taxon>Crocodylidae</taxon>
        <taxon>Crocodylus</taxon>
    </lineage>
</organism>
<dbReference type="PANTHER" id="PTHR48051:SF55">
    <property type="entry name" value="MALIGNANT FIBROUS HISTIOCYTOMA-AMPLIFIED SEQUENCE 1 HOMOLOG"/>
    <property type="match status" value="1"/>
</dbReference>
<dbReference type="AlphaFoldDB" id="A0A7M4ET22"/>
<dbReference type="InterPro" id="IPR032675">
    <property type="entry name" value="LRR_dom_sf"/>
</dbReference>
<accession>A0A7M4ET22</accession>